<dbReference type="AlphaFoldDB" id="A0A316YFC4"/>
<accession>A0A316YFC4</accession>
<dbReference type="RefSeq" id="XP_025375107.1">
    <property type="nucleotide sequence ID" value="XM_025519360.1"/>
</dbReference>
<dbReference type="InParanoid" id="A0A316YFC4"/>
<organism evidence="5 6">
    <name type="scientific">Acaromyces ingoldii</name>
    <dbReference type="NCBI Taxonomy" id="215250"/>
    <lineage>
        <taxon>Eukaryota</taxon>
        <taxon>Fungi</taxon>
        <taxon>Dikarya</taxon>
        <taxon>Basidiomycota</taxon>
        <taxon>Ustilaginomycotina</taxon>
        <taxon>Exobasidiomycetes</taxon>
        <taxon>Exobasidiales</taxon>
        <taxon>Cryptobasidiaceae</taxon>
        <taxon>Acaromyces</taxon>
    </lineage>
</organism>
<dbReference type="InterPro" id="IPR053229">
    <property type="entry name" value="NADH-Q_oxidrdct_subunit"/>
</dbReference>
<evidence type="ECO:0008006" key="7">
    <source>
        <dbReference type="Google" id="ProtNLM"/>
    </source>
</evidence>
<dbReference type="GeneID" id="37041276"/>
<feature type="region of interest" description="Disordered" evidence="1">
    <location>
        <begin position="98"/>
        <end position="120"/>
    </location>
</feature>
<dbReference type="PANTHER" id="PTHR34062:SF1">
    <property type="entry name" value="NADH-UBIQUINONE OXIDOREDUCTASE 21KDA SUBUNIT N-TERMINAL DOMAIN-CONTAINING PROTEIN"/>
    <property type="match status" value="1"/>
</dbReference>
<dbReference type="InterPro" id="IPR019721">
    <property type="entry name" value="NADH-UbQ_OxRdtase_su21_N"/>
</dbReference>
<dbReference type="Proteomes" id="UP000245768">
    <property type="component" value="Unassembled WGS sequence"/>
</dbReference>
<reference evidence="5" key="1">
    <citation type="journal article" date="2018" name="Mol. Biol. Evol.">
        <title>Broad Genomic Sampling Reveals a Smut Pathogenic Ancestry of the Fungal Clade Ustilaginomycotina.</title>
        <authorList>
            <person name="Kijpornyongpan T."/>
            <person name="Mondo S.J."/>
            <person name="Barry K."/>
            <person name="Sandor L."/>
            <person name="Lee J."/>
            <person name="Lipzen A."/>
            <person name="Pangilinan J."/>
            <person name="LaButti K."/>
            <person name="Hainaut M."/>
            <person name="Henrissat B."/>
            <person name="Grigoriev I.V."/>
            <person name="Spatafora J.W."/>
            <person name="Aime M.C."/>
        </authorList>
    </citation>
    <scope>NUCLEOTIDE SEQUENCE [LARGE SCALE GENOMIC DNA]</scope>
    <source>
        <strain evidence="5">MCA 4198</strain>
    </source>
</reference>
<dbReference type="OrthoDB" id="196140at2759"/>
<dbReference type="Pfam" id="PF10785">
    <property type="entry name" value="NADH-u_ox-rdase"/>
    <property type="match status" value="1"/>
</dbReference>
<keyword evidence="6" id="KW-1185">Reference proteome</keyword>
<feature type="domain" description="NADH-ubiquinone oxidoreductase 21kDa subunit C-terminal fungi" evidence="4">
    <location>
        <begin position="115"/>
        <end position="153"/>
    </location>
</feature>
<dbReference type="EMBL" id="KZ819639">
    <property type="protein sequence ID" value="PWN87909.1"/>
    <property type="molecule type" value="Genomic_DNA"/>
</dbReference>
<name>A0A316YFC4_9BASI</name>
<evidence type="ECO:0000313" key="5">
    <source>
        <dbReference type="EMBL" id="PWN87909.1"/>
    </source>
</evidence>
<evidence type="ECO:0000256" key="2">
    <source>
        <dbReference type="SAM" id="Phobius"/>
    </source>
</evidence>
<sequence>MPTKTFDTPYPPIDTDPHFRRVVGNFRQSDYVAWAGATAAFPSSIYLMEMFDPTKAPRGIRSALRLSTFLGACGGFLFAYQRSSFRLWGWKENAVEQAKAEQESAAGPAPGTDASKSDLDPYLQGVAHRNSAFSQLKFSTLPWFNTVSHGYHGEQPAAAPKDDDE</sequence>
<keyword evidence="2" id="KW-0812">Transmembrane</keyword>
<evidence type="ECO:0000256" key="1">
    <source>
        <dbReference type="SAM" id="MobiDB-lite"/>
    </source>
</evidence>
<feature type="transmembrane region" description="Helical" evidence="2">
    <location>
        <begin position="31"/>
        <end position="51"/>
    </location>
</feature>
<proteinExistence type="predicted"/>
<evidence type="ECO:0000259" key="4">
    <source>
        <dbReference type="Pfam" id="PF12853"/>
    </source>
</evidence>
<feature type="transmembrane region" description="Helical" evidence="2">
    <location>
        <begin position="63"/>
        <end position="80"/>
    </location>
</feature>
<evidence type="ECO:0000259" key="3">
    <source>
        <dbReference type="Pfam" id="PF10785"/>
    </source>
</evidence>
<dbReference type="InterPro" id="IPR024549">
    <property type="entry name" value="NADH-UbQ_OxRdtase_su21_C_fun"/>
</dbReference>
<dbReference type="STRING" id="215250.A0A316YFC4"/>
<dbReference type="Pfam" id="PF12853">
    <property type="entry name" value="NADH_u_ox_C"/>
    <property type="match status" value="1"/>
</dbReference>
<evidence type="ECO:0000313" key="6">
    <source>
        <dbReference type="Proteomes" id="UP000245768"/>
    </source>
</evidence>
<keyword evidence="2" id="KW-1133">Transmembrane helix</keyword>
<dbReference type="PANTHER" id="PTHR34062">
    <property type="entry name" value="OXIDOREDUCTASE 21 KDA SUBUNIT, PUTATIVE (AFU_ORTHOLOGUE AFUA_4G04750)-RELATED"/>
    <property type="match status" value="1"/>
</dbReference>
<protein>
    <recommendedName>
        <fullName evidence="7">NADH-ubiquinone oxidoreductase 21 kDa subunit</fullName>
    </recommendedName>
</protein>
<keyword evidence="2" id="KW-0472">Membrane</keyword>
<gene>
    <name evidence="5" type="ORF">FA10DRAFT_244923</name>
</gene>
<feature type="domain" description="NADH-ubiquinone oxidoreductase 21kDa subunit N-terminal" evidence="3">
    <location>
        <begin position="8"/>
        <end position="92"/>
    </location>
</feature>